<gene>
    <name evidence="2" type="ORF">P0Y55_15355</name>
</gene>
<sequence length="305" mass="34786">MKISVIIPTLNAEKEITELMICLKDQTRQAHEIIIVDSSSNDRTVHIAYEFGAKVIMVDRHSFDHGGTRNYAASHAIGDVLVFMTQDAIPDNEHFLKQLTQPLQDERVAATYGRQVAHPNASDLEKLTREFNYPPDSLRKSKDDLPRLGIKTFFLTNVCSSYRRSSFEQLGKFEEPIISNEDMIMAAKLINAGYLIAYAADAKVKHSHDYTAVQQFRRHFDIGVSLCLNKGIVQGVKAEGEGKKLIKLQLKLLKPIKMWYRIPGWIIQLVAKYAGYRLGLICMKLPKTLRSSFSMHKNFWNHYEG</sequence>
<dbReference type="InterPro" id="IPR001173">
    <property type="entry name" value="Glyco_trans_2-like"/>
</dbReference>
<dbReference type="Pfam" id="PF00535">
    <property type="entry name" value="Glycos_transf_2"/>
    <property type="match status" value="1"/>
</dbReference>
<name>A0AA95EXV5_9BACL</name>
<organism evidence="2 3">
    <name type="scientific">Candidatus Cohnella colombiensis</name>
    <dbReference type="NCBI Taxonomy" id="3121368"/>
    <lineage>
        <taxon>Bacteria</taxon>
        <taxon>Bacillati</taxon>
        <taxon>Bacillota</taxon>
        <taxon>Bacilli</taxon>
        <taxon>Bacillales</taxon>
        <taxon>Paenibacillaceae</taxon>
        <taxon>Cohnella</taxon>
    </lineage>
</organism>
<reference evidence="2" key="1">
    <citation type="submission" date="2023-03" db="EMBL/GenBank/DDBJ databases">
        <title>Andean soil-derived lignocellulolytic bacterial consortium as a source of novel taxa and putative plastic-active enzymes.</title>
        <authorList>
            <person name="Diaz-Garcia L."/>
            <person name="Chuvochina M."/>
            <person name="Feuerriegel G."/>
            <person name="Bunk B."/>
            <person name="Sproer C."/>
            <person name="Streit W.R."/>
            <person name="Rodriguez L.M."/>
            <person name="Overmann J."/>
            <person name="Jimenez D.J."/>
        </authorList>
    </citation>
    <scope>NUCLEOTIDE SEQUENCE</scope>
    <source>
        <strain evidence="2">MAG 2441</strain>
    </source>
</reference>
<dbReference type="InterPro" id="IPR050834">
    <property type="entry name" value="Glycosyltransf_2"/>
</dbReference>
<dbReference type="AlphaFoldDB" id="A0AA95EXV5"/>
<dbReference type="GO" id="GO:0044010">
    <property type="term" value="P:single-species biofilm formation"/>
    <property type="evidence" value="ECO:0007669"/>
    <property type="project" value="TreeGrafter"/>
</dbReference>
<dbReference type="PANTHER" id="PTHR43685:SF13">
    <property type="entry name" value="O ANTIGEN BIOSYNTHESIS RHAMNOSYLTRANSFERASE RFBN"/>
    <property type="match status" value="1"/>
</dbReference>
<dbReference type="Gene3D" id="3.90.550.10">
    <property type="entry name" value="Spore Coat Polysaccharide Biosynthesis Protein SpsA, Chain A"/>
    <property type="match status" value="1"/>
</dbReference>
<dbReference type="PANTHER" id="PTHR43685">
    <property type="entry name" value="GLYCOSYLTRANSFERASE"/>
    <property type="match status" value="1"/>
</dbReference>
<keyword evidence="3" id="KW-1185">Reference proteome</keyword>
<dbReference type="InterPro" id="IPR029044">
    <property type="entry name" value="Nucleotide-diphossugar_trans"/>
</dbReference>
<proteinExistence type="predicted"/>
<dbReference type="CDD" id="cd00761">
    <property type="entry name" value="Glyco_tranf_GTA_type"/>
    <property type="match status" value="1"/>
</dbReference>
<evidence type="ECO:0000313" key="2">
    <source>
        <dbReference type="EMBL" id="WEK53922.1"/>
    </source>
</evidence>
<dbReference type="SUPFAM" id="SSF53448">
    <property type="entry name" value="Nucleotide-diphospho-sugar transferases"/>
    <property type="match status" value="1"/>
</dbReference>
<dbReference type="EMBL" id="CP119317">
    <property type="protein sequence ID" value="WEK53922.1"/>
    <property type="molecule type" value="Genomic_DNA"/>
</dbReference>
<feature type="domain" description="Glycosyltransferase 2-like" evidence="1">
    <location>
        <begin position="4"/>
        <end position="170"/>
    </location>
</feature>
<protein>
    <submittedName>
        <fullName evidence="2">Glycosyltransferase family 2 protein</fullName>
    </submittedName>
</protein>
<evidence type="ECO:0000313" key="3">
    <source>
        <dbReference type="Proteomes" id="UP001178662"/>
    </source>
</evidence>
<accession>A0AA95EXV5</accession>
<dbReference type="Proteomes" id="UP001178662">
    <property type="component" value="Chromosome"/>
</dbReference>
<evidence type="ECO:0000259" key="1">
    <source>
        <dbReference type="Pfam" id="PF00535"/>
    </source>
</evidence>